<evidence type="ECO:0000256" key="1">
    <source>
        <dbReference type="SAM" id="MobiDB-lite"/>
    </source>
</evidence>
<proteinExistence type="predicted"/>
<evidence type="ECO:0000313" key="3">
    <source>
        <dbReference type="Proteomes" id="UP000507245"/>
    </source>
</evidence>
<feature type="region of interest" description="Disordered" evidence="1">
    <location>
        <begin position="1"/>
        <end position="34"/>
    </location>
</feature>
<evidence type="ECO:0000313" key="2">
    <source>
        <dbReference type="EMBL" id="CAB4303840.1"/>
    </source>
</evidence>
<protein>
    <submittedName>
        <fullName evidence="2">Uncharacterized protein</fullName>
    </submittedName>
</protein>
<reference evidence="3" key="1">
    <citation type="journal article" date="2020" name="Genome Biol.">
        <title>Gamete binning: chromosome-level and haplotype-resolved genome assembly enabled by high-throughput single-cell sequencing of gamete genomes.</title>
        <authorList>
            <person name="Campoy J.A."/>
            <person name="Sun H."/>
            <person name="Goel M."/>
            <person name="Jiao W.-B."/>
            <person name="Folz-Donahue K."/>
            <person name="Wang N."/>
            <person name="Rubio M."/>
            <person name="Liu C."/>
            <person name="Kukat C."/>
            <person name="Ruiz D."/>
            <person name="Huettel B."/>
            <person name="Schneeberger K."/>
        </authorList>
    </citation>
    <scope>NUCLEOTIDE SEQUENCE [LARGE SCALE GENOMIC DNA]</scope>
    <source>
        <strain evidence="3">cv. Rojo Pasion</strain>
    </source>
</reference>
<sequence>MAQSSSPYMADKEPRVATNEGTVASMGRGGNPHHLKDEFRMTCAVADSSFIRQNVPRQIERQIVMARGLRRHR</sequence>
<dbReference type="EMBL" id="CAEKKB010000003">
    <property type="protein sequence ID" value="CAB4303840.1"/>
    <property type="molecule type" value="Genomic_DNA"/>
</dbReference>
<dbReference type="Proteomes" id="UP000507245">
    <property type="component" value="Unassembled WGS sequence"/>
</dbReference>
<keyword evidence="3" id="KW-1185">Reference proteome</keyword>
<organism evidence="2 3">
    <name type="scientific">Prunus armeniaca</name>
    <name type="common">Apricot</name>
    <name type="synonym">Armeniaca vulgaris</name>
    <dbReference type="NCBI Taxonomy" id="36596"/>
    <lineage>
        <taxon>Eukaryota</taxon>
        <taxon>Viridiplantae</taxon>
        <taxon>Streptophyta</taxon>
        <taxon>Embryophyta</taxon>
        <taxon>Tracheophyta</taxon>
        <taxon>Spermatophyta</taxon>
        <taxon>Magnoliopsida</taxon>
        <taxon>eudicotyledons</taxon>
        <taxon>Gunneridae</taxon>
        <taxon>Pentapetalae</taxon>
        <taxon>rosids</taxon>
        <taxon>fabids</taxon>
        <taxon>Rosales</taxon>
        <taxon>Rosaceae</taxon>
        <taxon>Amygdaloideae</taxon>
        <taxon>Amygdaleae</taxon>
        <taxon>Prunus</taxon>
    </lineage>
</organism>
<name>A0A6J5WQ29_PRUAR</name>
<accession>A0A6J5WQ29</accession>
<gene>
    <name evidence="2" type="ORF">ORAREDHAP_LOCUS20650</name>
</gene>
<dbReference type="AlphaFoldDB" id="A0A6J5WQ29"/>